<proteinExistence type="predicted"/>
<dbReference type="GO" id="GO:0016787">
    <property type="term" value="F:hydrolase activity"/>
    <property type="evidence" value="ECO:0007669"/>
    <property type="project" value="InterPro"/>
</dbReference>
<protein>
    <submittedName>
        <fullName evidence="2">Metallophosphoesterase domain-containing protein 1</fullName>
    </submittedName>
</protein>
<comment type="caution">
    <text evidence="2">The sequence shown here is derived from an EMBL/GenBank/DDBJ whole genome shotgun (WGS) entry which is preliminary data.</text>
</comment>
<dbReference type="Pfam" id="PF00149">
    <property type="entry name" value="Metallophos"/>
    <property type="match status" value="1"/>
</dbReference>
<dbReference type="EMBL" id="LUGG01000041">
    <property type="protein sequence ID" value="OBZ65698.1"/>
    <property type="molecule type" value="Genomic_DNA"/>
</dbReference>
<dbReference type="InterPro" id="IPR051693">
    <property type="entry name" value="UPF0046_metallophosphoest"/>
</dbReference>
<dbReference type="Proteomes" id="UP000092993">
    <property type="component" value="Unassembled WGS sequence"/>
</dbReference>
<feature type="domain" description="Calcineurin-like phosphoesterase" evidence="1">
    <location>
        <begin position="40"/>
        <end position="240"/>
    </location>
</feature>
<dbReference type="CDD" id="cd07379">
    <property type="entry name" value="MPP_239FB"/>
    <property type="match status" value="1"/>
</dbReference>
<gene>
    <name evidence="2" type="primary">MPPED1_0</name>
    <name evidence="2" type="ORF">A0H81_14246</name>
</gene>
<reference evidence="2 3" key="1">
    <citation type="submission" date="2016-03" db="EMBL/GenBank/DDBJ databases">
        <title>Whole genome sequencing of Grifola frondosa 9006-11.</title>
        <authorList>
            <person name="Min B."/>
            <person name="Park H."/>
            <person name="Kim J.-G."/>
            <person name="Cho H."/>
            <person name="Oh Y.-L."/>
            <person name="Kong W.-S."/>
            <person name="Choi I.-G."/>
        </authorList>
    </citation>
    <scope>NUCLEOTIDE SEQUENCE [LARGE SCALE GENOMIC DNA]</scope>
    <source>
        <strain evidence="2 3">9006-11</strain>
    </source>
</reference>
<sequence length="277" mass="30532">MEPDRACVEPTFSSPSAAVYVTYDMKNPPPHPGEGWTRFVCISDTHSKIYPVPPGDVLLHSGDLSSHGTLKQLQVTTDWLKTLPHGIKIIIAGNHDICLDEAFKRGGPLHSVLGNTIRSKDISSARDFMRSQSLRKKGIYYLEHETLMVPVKSGRKWLVYGSPAAPRYSLGAFQYNREEGDALYAQIPSSIDILLTHGPPNRICDLTKHGSNAGCEALTRRLEHEDLSQCRLHVFGHIHEAHGAAVVAKSKKNPDGRVSVNAALRHHGQAVIVDLKD</sequence>
<name>A0A1C7LMD4_GRIFR</name>
<dbReference type="AlphaFoldDB" id="A0A1C7LMD4"/>
<dbReference type="PANTHER" id="PTHR12905:SF0">
    <property type="entry name" value="CALCINEURIN-LIKE PHOSPHOESTERASE DOMAIN-CONTAINING PROTEIN"/>
    <property type="match status" value="1"/>
</dbReference>
<dbReference type="InterPro" id="IPR004843">
    <property type="entry name" value="Calcineurin-like_PHP"/>
</dbReference>
<evidence type="ECO:0000313" key="2">
    <source>
        <dbReference type="EMBL" id="OBZ65698.1"/>
    </source>
</evidence>
<dbReference type="Gene3D" id="3.60.21.10">
    <property type="match status" value="1"/>
</dbReference>
<evidence type="ECO:0000313" key="3">
    <source>
        <dbReference type="Proteomes" id="UP000092993"/>
    </source>
</evidence>
<organism evidence="2 3">
    <name type="scientific">Grifola frondosa</name>
    <name type="common">Maitake</name>
    <name type="synonym">Polyporus frondosus</name>
    <dbReference type="NCBI Taxonomy" id="5627"/>
    <lineage>
        <taxon>Eukaryota</taxon>
        <taxon>Fungi</taxon>
        <taxon>Dikarya</taxon>
        <taxon>Basidiomycota</taxon>
        <taxon>Agaricomycotina</taxon>
        <taxon>Agaricomycetes</taxon>
        <taxon>Polyporales</taxon>
        <taxon>Grifolaceae</taxon>
        <taxon>Grifola</taxon>
    </lineage>
</organism>
<keyword evidence="3" id="KW-1185">Reference proteome</keyword>
<dbReference type="SUPFAM" id="SSF56300">
    <property type="entry name" value="Metallo-dependent phosphatases"/>
    <property type="match status" value="1"/>
</dbReference>
<dbReference type="OMA" id="HTPPYGI"/>
<dbReference type="PANTHER" id="PTHR12905">
    <property type="entry name" value="METALLOPHOSPHOESTERASE"/>
    <property type="match status" value="1"/>
</dbReference>
<evidence type="ECO:0000259" key="1">
    <source>
        <dbReference type="Pfam" id="PF00149"/>
    </source>
</evidence>
<accession>A0A1C7LMD4</accession>
<dbReference type="InterPro" id="IPR029052">
    <property type="entry name" value="Metallo-depent_PP-like"/>
</dbReference>